<dbReference type="Proteomes" id="UP000177690">
    <property type="component" value="Unassembled WGS sequence"/>
</dbReference>
<dbReference type="EMBL" id="MHJL01000007">
    <property type="protein sequence ID" value="OGY68119.1"/>
    <property type="molecule type" value="Genomic_DNA"/>
</dbReference>
<protein>
    <submittedName>
        <fullName evidence="1">Uncharacterized protein</fullName>
    </submittedName>
</protein>
<name>A0A1G1ZUH2_9BACT</name>
<organism evidence="1 2">
    <name type="scientific">Candidatus Harrisonbacteria bacterium RIFCSPLOWO2_02_FULL_41_13b</name>
    <dbReference type="NCBI Taxonomy" id="1798409"/>
    <lineage>
        <taxon>Bacteria</taxon>
        <taxon>Candidatus Harrisoniibacteriota</taxon>
    </lineage>
</organism>
<dbReference type="AlphaFoldDB" id="A0A1G1ZUH2"/>
<evidence type="ECO:0000313" key="2">
    <source>
        <dbReference type="Proteomes" id="UP000177690"/>
    </source>
</evidence>
<evidence type="ECO:0000313" key="1">
    <source>
        <dbReference type="EMBL" id="OGY68119.1"/>
    </source>
</evidence>
<dbReference type="STRING" id="1798409.A3I24_02510"/>
<accession>A0A1G1ZUH2</accession>
<reference evidence="1 2" key="1">
    <citation type="journal article" date="2016" name="Nat. Commun.">
        <title>Thousands of microbial genomes shed light on interconnected biogeochemical processes in an aquifer system.</title>
        <authorList>
            <person name="Anantharaman K."/>
            <person name="Brown C.T."/>
            <person name="Hug L.A."/>
            <person name="Sharon I."/>
            <person name="Castelle C.J."/>
            <person name="Probst A.J."/>
            <person name="Thomas B.C."/>
            <person name="Singh A."/>
            <person name="Wilkins M.J."/>
            <person name="Karaoz U."/>
            <person name="Brodie E.L."/>
            <person name="Williams K.H."/>
            <person name="Hubbard S.S."/>
            <person name="Banfield J.F."/>
        </authorList>
    </citation>
    <scope>NUCLEOTIDE SEQUENCE [LARGE SCALE GENOMIC DNA]</scope>
</reference>
<sequence>MLESPIEVCVLWPRKRDPTIPFFVFEDEIKRCVIAGTFPDGSTCLTAIPTNVKDKSWLNWTNLQQAEEAAKHLNRLHKKGQIDWSNALPKIIQDGESQEKGDLISAMAAETNQIFESSTR</sequence>
<gene>
    <name evidence="1" type="ORF">A3I24_02510</name>
</gene>
<comment type="caution">
    <text evidence="1">The sequence shown here is derived from an EMBL/GenBank/DDBJ whole genome shotgun (WGS) entry which is preliminary data.</text>
</comment>
<proteinExistence type="predicted"/>